<dbReference type="InterPro" id="IPR000515">
    <property type="entry name" value="MetI-like"/>
</dbReference>
<dbReference type="Proteomes" id="UP001164020">
    <property type="component" value="Chromosome"/>
</dbReference>
<reference evidence="11" key="1">
    <citation type="submission" date="2022-12" db="EMBL/GenBank/DDBJ databases">
        <title>Jiella pelagia sp. nov., isolated from phosphonate enriched culture of Northwest Pacific surface seawater.</title>
        <authorList>
            <person name="Shin D.Y."/>
            <person name="Hwang C.Y."/>
        </authorList>
    </citation>
    <scope>NUCLEOTIDE SEQUENCE</scope>
    <source>
        <strain evidence="11">HL-NP1</strain>
    </source>
</reference>
<dbReference type="SUPFAM" id="SSF161098">
    <property type="entry name" value="MetI-like"/>
    <property type="match status" value="1"/>
</dbReference>
<dbReference type="PANTHER" id="PTHR42929:SF1">
    <property type="entry name" value="INNER MEMBRANE ABC TRANSPORTER PERMEASE PROTEIN YDCU-RELATED"/>
    <property type="match status" value="1"/>
</dbReference>
<dbReference type="EMBL" id="CP114029">
    <property type="protein sequence ID" value="WAP70142.1"/>
    <property type="molecule type" value="Genomic_DNA"/>
</dbReference>
<dbReference type="Gene3D" id="1.10.3720.10">
    <property type="entry name" value="MetI-like"/>
    <property type="match status" value="1"/>
</dbReference>
<evidence type="ECO:0000256" key="7">
    <source>
        <dbReference type="ARBA" id="ARBA00023136"/>
    </source>
</evidence>
<dbReference type="Pfam" id="PF00528">
    <property type="entry name" value="BPD_transp_1"/>
    <property type="match status" value="1"/>
</dbReference>
<comment type="subcellular location">
    <subcellularLocation>
        <location evidence="1 8">Cell membrane</location>
        <topology evidence="1 8">Multi-pass membrane protein</topology>
    </subcellularLocation>
</comment>
<feature type="region of interest" description="Disordered" evidence="9">
    <location>
        <begin position="1"/>
        <end position="21"/>
    </location>
</feature>
<accession>A0ABY7C3G5</accession>
<feature type="transmembrane region" description="Helical" evidence="8">
    <location>
        <begin position="128"/>
        <end position="147"/>
    </location>
</feature>
<feature type="transmembrane region" description="Helical" evidence="8">
    <location>
        <begin position="167"/>
        <end position="191"/>
    </location>
</feature>
<feature type="transmembrane region" description="Helical" evidence="8">
    <location>
        <begin position="46"/>
        <end position="67"/>
    </location>
</feature>
<feature type="transmembrane region" description="Helical" evidence="8">
    <location>
        <begin position="91"/>
        <end position="116"/>
    </location>
</feature>
<keyword evidence="4" id="KW-1003">Cell membrane</keyword>
<evidence type="ECO:0000259" key="10">
    <source>
        <dbReference type="PROSITE" id="PS50928"/>
    </source>
</evidence>
<keyword evidence="6 8" id="KW-1133">Transmembrane helix</keyword>
<keyword evidence="3 8" id="KW-0813">Transport</keyword>
<evidence type="ECO:0000313" key="12">
    <source>
        <dbReference type="Proteomes" id="UP001164020"/>
    </source>
</evidence>
<gene>
    <name evidence="11" type="ORF">OH818_08485</name>
</gene>
<keyword evidence="12" id="KW-1185">Reference proteome</keyword>
<keyword evidence="7 8" id="KW-0472">Membrane</keyword>
<comment type="similarity">
    <text evidence="2">Belongs to the binding-protein-dependent transport system permease family. CysTW subfamily.</text>
</comment>
<dbReference type="PANTHER" id="PTHR42929">
    <property type="entry name" value="INNER MEMBRANE ABC TRANSPORTER PERMEASE PROTEIN YDCU-RELATED-RELATED"/>
    <property type="match status" value="1"/>
</dbReference>
<name>A0ABY7C3G5_9HYPH</name>
<keyword evidence="5 8" id="KW-0812">Transmembrane</keyword>
<organism evidence="11 12">
    <name type="scientific">Jiella pelagia</name>
    <dbReference type="NCBI Taxonomy" id="2986949"/>
    <lineage>
        <taxon>Bacteria</taxon>
        <taxon>Pseudomonadati</taxon>
        <taxon>Pseudomonadota</taxon>
        <taxon>Alphaproteobacteria</taxon>
        <taxon>Hyphomicrobiales</taxon>
        <taxon>Aurantimonadaceae</taxon>
        <taxon>Jiella</taxon>
    </lineage>
</organism>
<sequence>MTDRSFDATVGTSATPDERTGRGAGLLRPWLGRLPRNAGFWSAMPLSLLLLFGFFGPLVLVVLYSFMPRGSFSPIGWPTLENYRDIVEQNFYISFGWSLLMAIVAAVLLLLVAYPLAVAMVRLAGKKADIYTILIVAPLFVAENIRLQGWSLFFDKSGFLDGAMESLFGVGTGSLVGNIPIVIFGLVYVYLPFMLFPLILGLTNVPGDAREAASDLGATRFQVFRDIELPLAAPGVLIGTLLCFVLSLGAVSEAKFLGKGAVIPIVQDIDSAFTFGQNWPRGSALSVLLILIAAAAVVVVMRRVDIDRMFTRR</sequence>
<feature type="transmembrane region" description="Helical" evidence="8">
    <location>
        <begin position="229"/>
        <end position="251"/>
    </location>
</feature>
<evidence type="ECO:0000256" key="8">
    <source>
        <dbReference type="RuleBase" id="RU363032"/>
    </source>
</evidence>
<proteinExistence type="inferred from homology"/>
<evidence type="ECO:0000256" key="9">
    <source>
        <dbReference type="SAM" id="MobiDB-lite"/>
    </source>
</evidence>
<dbReference type="RefSeq" id="WP_268882597.1">
    <property type="nucleotide sequence ID" value="NZ_CP114029.1"/>
</dbReference>
<feature type="domain" description="ABC transmembrane type-1" evidence="10">
    <location>
        <begin position="95"/>
        <end position="300"/>
    </location>
</feature>
<dbReference type="PROSITE" id="PS50928">
    <property type="entry name" value="ABC_TM1"/>
    <property type="match status" value="1"/>
</dbReference>
<evidence type="ECO:0000256" key="3">
    <source>
        <dbReference type="ARBA" id="ARBA00022448"/>
    </source>
</evidence>
<feature type="transmembrane region" description="Helical" evidence="8">
    <location>
        <begin position="284"/>
        <end position="304"/>
    </location>
</feature>
<evidence type="ECO:0000256" key="4">
    <source>
        <dbReference type="ARBA" id="ARBA00022475"/>
    </source>
</evidence>
<dbReference type="InterPro" id="IPR035906">
    <property type="entry name" value="MetI-like_sf"/>
</dbReference>
<evidence type="ECO:0000256" key="1">
    <source>
        <dbReference type="ARBA" id="ARBA00004651"/>
    </source>
</evidence>
<dbReference type="CDD" id="cd06261">
    <property type="entry name" value="TM_PBP2"/>
    <property type="match status" value="1"/>
</dbReference>
<evidence type="ECO:0000256" key="5">
    <source>
        <dbReference type="ARBA" id="ARBA00022692"/>
    </source>
</evidence>
<evidence type="ECO:0000256" key="2">
    <source>
        <dbReference type="ARBA" id="ARBA00007069"/>
    </source>
</evidence>
<evidence type="ECO:0000313" key="11">
    <source>
        <dbReference type="EMBL" id="WAP70142.1"/>
    </source>
</evidence>
<protein>
    <submittedName>
        <fullName evidence="11">ABC transporter permease</fullName>
    </submittedName>
</protein>
<evidence type="ECO:0000256" key="6">
    <source>
        <dbReference type="ARBA" id="ARBA00022989"/>
    </source>
</evidence>